<dbReference type="EMBL" id="NDYN01000001">
    <property type="protein sequence ID" value="OUT08995.1"/>
    <property type="molecule type" value="Genomic_DNA"/>
</dbReference>
<dbReference type="RefSeq" id="WP_087582492.1">
    <property type="nucleotide sequence ID" value="NZ_NDYN01000001.1"/>
</dbReference>
<accession>A0A1Y5MTF5</accession>
<proteinExistence type="predicted"/>
<gene>
    <name evidence="2" type="ORF">B9N65_01245</name>
    <name evidence="1" type="ORF">B9N65_09680</name>
</gene>
<comment type="caution">
    <text evidence="2">The sequence shown here is derived from an EMBL/GenBank/DDBJ whole genome shotgun (WGS) entry which is preliminary data.</text>
</comment>
<name>A0A1Y5MTF5_9BACT</name>
<protein>
    <submittedName>
        <fullName evidence="2">Uncharacterized protein</fullName>
    </submittedName>
</protein>
<evidence type="ECO:0000313" key="2">
    <source>
        <dbReference type="EMBL" id="OUT08995.1"/>
    </source>
</evidence>
<dbReference type="EMBL" id="NDYN01000010">
    <property type="protein sequence ID" value="OUT06841.1"/>
    <property type="molecule type" value="Genomic_DNA"/>
</dbReference>
<organism evidence="2 3">
    <name type="scientific">Campylobacter concisus</name>
    <dbReference type="NCBI Taxonomy" id="199"/>
    <lineage>
        <taxon>Bacteria</taxon>
        <taxon>Pseudomonadati</taxon>
        <taxon>Campylobacterota</taxon>
        <taxon>Epsilonproteobacteria</taxon>
        <taxon>Campylobacterales</taxon>
        <taxon>Campylobacteraceae</taxon>
        <taxon>Campylobacter</taxon>
    </lineage>
</organism>
<dbReference type="AlphaFoldDB" id="A0A1Y5MTF5"/>
<reference evidence="2 3" key="1">
    <citation type="submission" date="2017-04" db="EMBL/GenBank/DDBJ databases">
        <title>Complete genome of Campylobacter concisus ATCC 33237T and draft genomes for an additional eight well characterized C. concisus strains.</title>
        <authorList>
            <person name="Cornelius A.J."/>
            <person name="Miller W.G."/>
            <person name="Lastovica A.J."/>
            <person name="On S.L."/>
            <person name="French N.P."/>
            <person name="Vandenberg O."/>
            <person name="Biggs P.J."/>
        </authorList>
    </citation>
    <scope>NUCLEOTIDE SEQUENCE [LARGE SCALE GENOMIC DNA]</scope>
    <source>
        <strain evidence="2 3">CCUG 19995</strain>
    </source>
</reference>
<dbReference type="Proteomes" id="UP000196317">
    <property type="component" value="Unassembled WGS sequence"/>
</dbReference>
<evidence type="ECO:0000313" key="3">
    <source>
        <dbReference type="Proteomes" id="UP000196317"/>
    </source>
</evidence>
<sequence>MNNLQEKIEIIRAMDKGLTIQYSETDGEEDDWEDMLTGELDFGMYEYRVKPNKNPDTTFQIGDKLVHIADEGKLEPEIVTVKGFTKNGDYLFEGDAIHTPVEAVDANYRNINDVYWWHVIHYKKEDRYTLAPTMMKLGEIKGWANETYEPMFSMGFRIPRGEENESRRED</sequence>
<evidence type="ECO:0000313" key="1">
    <source>
        <dbReference type="EMBL" id="OUT06841.1"/>
    </source>
</evidence>